<accession>A0ABQ3NGQ6</accession>
<keyword evidence="2" id="KW-0732">Signal</keyword>
<dbReference type="Gene3D" id="2.60.40.10">
    <property type="entry name" value="Immunoglobulins"/>
    <property type="match status" value="1"/>
</dbReference>
<dbReference type="PROSITE" id="PS50093">
    <property type="entry name" value="PKD"/>
    <property type="match status" value="1"/>
</dbReference>
<dbReference type="SUPFAM" id="SSF49299">
    <property type="entry name" value="PKD domain"/>
    <property type="match status" value="1"/>
</dbReference>
<evidence type="ECO:0000313" key="4">
    <source>
        <dbReference type="EMBL" id="GHI11968.1"/>
    </source>
</evidence>
<dbReference type="EMBL" id="BNDV01000002">
    <property type="protein sequence ID" value="GHI11968.1"/>
    <property type="molecule type" value="Genomic_DNA"/>
</dbReference>
<comment type="caution">
    <text evidence="4">The sequence shown here is derived from an EMBL/GenBank/DDBJ whole genome shotgun (WGS) entry which is preliminary data.</text>
</comment>
<keyword evidence="5" id="KW-1185">Reference proteome</keyword>
<feature type="chain" id="PRO_5046499833" description="PKD domain-containing protein" evidence="2">
    <location>
        <begin position="27"/>
        <end position="550"/>
    </location>
</feature>
<dbReference type="Proteomes" id="UP000660554">
    <property type="component" value="Unassembled WGS sequence"/>
</dbReference>
<dbReference type="InterPro" id="IPR000601">
    <property type="entry name" value="PKD_dom"/>
</dbReference>
<evidence type="ECO:0000259" key="3">
    <source>
        <dbReference type="PROSITE" id="PS50093"/>
    </source>
</evidence>
<evidence type="ECO:0000256" key="2">
    <source>
        <dbReference type="SAM" id="SignalP"/>
    </source>
</evidence>
<organism evidence="4 5">
    <name type="scientific">Streptomyces virginiae</name>
    <name type="common">Streptomyces cinnamonensis</name>
    <dbReference type="NCBI Taxonomy" id="1961"/>
    <lineage>
        <taxon>Bacteria</taxon>
        <taxon>Bacillati</taxon>
        <taxon>Actinomycetota</taxon>
        <taxon>Actinomycetes</taxon>
        <taxon>Kitasatosporales</taxon>
        <taxon>Streptomycetaceae</taxon>
        <taxon>Streptomyces</taxon>
    </lineage>
</organism>
<feature type="domain" description="PKD" evidence="3">
    <location>
        <begin position="78"/>
        <end position="163"/>
    </location>
</feature>
<dbReference type="GeneID" id="86957677"/>
<evidence type="ECO:0000313" key="5">
    <source>
        <dbReference type="Proteomes" id="UP000660554"/>
    </source>
</evidence>
<sequence>MRNRRLIVSAAVIAAGVGLVPGTAQADGPAKPDAHGVSAPDADLGKAAAPNFSTFTSAAERTVRPAGKDGAQAQGSAASEPTVGLSAKGTSARGISLSLAVSIDPDAQISAFIEWGDGSYDVFDTYGPTNQTVAHSYSEIGAYTIKVTLKDGTGERGSNSLAVVTPGSDFTPYKPTRLLDTRNGTGGPKAKIPAYGTTRVRISGNGDIPTGVTAVVLNVTVTNTNSAGHVTVWPEGSERPNTSNVNFAKGQTVPNLVIVPVDRNGYVDLYNGGWESVDLIADVTGYFTRTTSSGYTPINPSRFVDTRNGTGTAQGQVRGQATFGSKFAGRDGIPEDATAVALNVTVTNPREAGHLTVFPSGGSVPITSNVNFRAGQTVANSVIVPVGPDGSVNFRNGAWAGTDVIVDVVGYYRVGSRGAYLPFDPERLLDTRDSSDWAWGPLGGQGYIYMPLSTTRPANTAYVLNTTVTNTRGEGYLTVSPDPNTLSAYEGGWDSWPTPPNSSNLNWKRSETVPNLVQAGMGNNGIVDFWNRGWDDIDLVVDIFGVYQTN</sequence>
<dbReference type="RefSeq" id="WP_037698022.1">
    <property type="nucleotide sequence ID" value="NZ_BMRU01000020.1"/>
</dbReference>
<protein>
    <recommendedName>
        <fullName evidence="3">PKD domain-containing protein</fullName>
    </recommendedName>
</protein>
<name>A0ABQ3NGQ6_STRVG</name>
<dbReference type="CDD" id="cd00146">
    <property type="entry name" value="PKD"/>
    <property type="match status" value="1"/>
</dbReference>
<feature type="signal peptide" evidence="2">
    <location>
        <begin position="1"/>
        <end position="26"/>
    </location>
</feature>
<dbReference type="InterPro" id="IPR013783">
    <property type="entry name" value="Ig-like_fold"/>
</dbReference>
<dbReference type="InterPro" id="IPR035986">
    <property type="entry name" value="PKD_dom_sf"/>
</dbReference>
<gene>
    <name evidence="4" type="ORF">Scinn_14310</name>
</gene>
<reference evidence="5" key="1">
    <citation type="submission" date="2020-09" db="EMBL/GenBank/DDBJ databases">
        <title>Whole genome shotgun sequence of Streptomyces cinnamonensis NBRC 15873.</title>
        <authorList>
            <person name="Komaki H."/>
            <person name="Tamura T."/>
        </authorList>
    </citation>
    <scope>NUCLEOTIDE SEQUENCE [LARGE SCALE GENOMIC DNA]</scope>
    <source>
        <strain evidence="5">NBRC 15873</strain>
    </source>
</reference>
<evidence type="ECO:0000256" key="1">
    <source>
        <dbReference type="SAM" id="MobiDB-lite"/>
    </source>
</evidence>
<feature type="region of interest" description="Disordered" evidence="1">
    <location>
        <begin position="61"/>
        <end position="85"/>
    </location>
</feature>
<proteinExistence type="predicted"/>